<feature type="domain" description="Integrase lambda-type N-terminal DNA-binding" evidence="3">
    <location>
        <begin position="9"/>
        <end position="60"/>
    </location>
</feature>
<reference evidence="6" key="1">
    <citation type="submission" date="2016-10" db="EMBL/GenBank/DDBJ databases">
        <authorList>
            <person name="Chevignon G."/>
        </authorList>
    </citation>
    <scope>NUCLEOTIDE SEQUENCE [LARGE SCALE GENOMIC DNA]</scope>
    <source>
        <strain evidence="6">A2C</strain>
    </source>
</reference>
<dbReference type="InterPro" id="IPR015094">
    <property type="entry name" value="Integrase_lambda-typ_DNA-bd_N"/>
</dbReference>
<keyword evidence="2" id="KW-0229">DNA integration</keyword>
<protein>
    <submittedName>
        <fullName evidence="4">Integrase</fullName>
    </submittedName>
</protein>
<comment type="similarity">
    <text evidence="1">Belongs to the 'phage' integrase family.</text>
</comment>
<name>A0A2D3T3N8_9ENTR</name>
<evidence type="ECO:0000259" key="3">
    <source>
        <dbReference type="Pfam" id="PF09003"/>
    </source>
</evidence>
<dbReference type="Gene3D" id="3.30.160.60">
    <property type="entry name" value="Classic Zinc Finger"/>
    <property type="match status" value="1"/>
</dbReference>
<dbReference type="Proteomes" id="UP000792865">
    <property type="component" value="Chromosome"/>
</dbReference>
<dbReference type="Pfam" id="PF09003">
    <property type="entry name" value="Arm-DNA-bind_1"/>
    <property type="match status" value="1"/>
</dbReference>
<proteinExistence type="inferred from homology"/>
<organism evidence="5 6">
    <name type="scientific">Candidatus Williamhamiltonella defendens</name>
    <dbReference type="NCBI Taxonomy" id="138072"/>
    <lineage>
        <taxon>Bacteria</taxon>
        <taxon>Pseudomonadati</taxon>
        <taxon>Pseudomonadota</taxon>
        <taxon>Gammaproteobacteria</taxon>
        <taxon>Enterobacterales</taxon>
        <taxon>Enterobacteriaceae</taxon>
        <taxon>aphid secondary symbionts</taxon>
        <taxon>Candidatus Williamhamiltonella</taxon>
    </lineage>
</organism>
<dbReference type="GeneID" id="66261993"/>
<dbReference type="InterPro" id="IPR016177">
    <property type="entry name" value="DNA-bd_dom_sf"/>
</dbReference>
<evidence type="ECO:0000256" key="2">
    <source>
        <dbReference type="ARBA" id="ARBA00022908"/>
    </source>
</evidence>
<dbReference type="GO" id="GO:0003677">
    <property type="term" value="F:DNA binding"/>
    <property type="evidence" value="ECO:0007669"/>
    <property type="project" value="InterPro"/>
</dbReference>
<evidence type="ECO:0000256" key="1">
    <source>
        <dbReference type="ARBA" id="ARBA00008857"/>
    </source>
</evidence>
<dbReference type="Proteomes" id="UP000230008">
    <property type="component" value="Chromosome"/>
</dbReference>
<evidence type="ECO:0000313" key="6">
    <source>
        <dbReference type="Proteomes" id="UP000230008"/>
    </source>
</evidence>
<gene>
    <name evidence="5" type="ORF">BJP41_07220</name>
    <name evidence="4" type="ORF">CJJ18_01645</name>
</gene>
<dbReference type="SUPFAM" id="SSF54171">
    <property type="entry name" value="DNA-binding domain"/>
    <property type="match status" value="1"/>
</dbReference>
<sequence>MEKIHGPNRKNSRDLSPHLHVRHQGYYCYRDPRTGKEYGLGKEKRMAINEAISANRQIFDAPVSLNDRINEVKALSMTEWMEQFTKK</sequence>
<dbReference type="EMBL" id="CP017606">
    <property type="protein sequence ID" value="ATW30141.1"/>
    <property type="molecule type" value="Genomic_DNA"/>
</dbReference>
<dbReference type="GO" id="GO:0008907">
    <property type="term" value="F:integrase activity"/>
    <property type="evidence" value="ECO:0007669"/>
    <property type="project" value="InterPro"/>
</dbReference>
<reference evidence="4" key="2">
    <citation type="submission" date="2017-08" db="EMBL/GenBank/DDBJ databases">
        <title>Genome sequence of Candidatus Hamiltonella defensa from Acyrthosiphon pisum strain MI47.</title>
        <authorList>
            <person name="Patel V.A."/>
            <person name="Chevignon G."/>
            <person name="Russell J.A."/>
            <person name="Oliver K.M."/>
        </authorList>
    </citation>
    <scope>NUCLEOTIDE SEQUENCE</scope>
    <source>
        <strain evidence="4">MI47</strain>
    </source>
</reference>
<evidence type="ECO:0000313" key="4">
    <source>
        <dbReference type="EMBL" id="ASV33032.1"/>
    </source>
</evidence>
<dbReference type="RefSeq" id="WP_015874078.1">
    <property type="nucleotide sequence ID" value="NZ_CADIJJ010000079.1"/>
</dbReference>
<evidence type="ECO:0000313" key="5">
    <source>
        <dbReference type="EMBL" id="ATW30141.1"/>
    </source>
</evidence>
<dbReference type="AlphaFoldDB" id="A0A2D3T3N8"/>
<accession>A0A2D3T3N8</accession>
<reference evidence="6" key="3">
    <citation type="submission" date="2017-11" db="EMBL/GenBank/DDBJ databases">
        <title>PacBio sequencing of new strain of the secondary endosymbiont Candidatus Hamiltonella defensa.</title>
        <authorList>
            <person name="Strand M.R."/>
            <person name="Oliver K."/>
        </authorList>
    </citation>
    <scope>NUCLEOTIDE SEQUENCE [LARGE SCALE GENOMIC DNA]</scope>
    <source>
        <strain evidence="6">A2C</strain>
    </source>
</reference>
<dbReference type="EMBL" id="CP022932">
    <property type="protein sequence ID" value="ASV33032.1"/>
    <property type="molecule type" value="Genomic_DNA"/>
</dbReference>
<reference evidence="5" key="4">
    <citation type="journal article" date="2018" name="Genome Biol. Evol.">
        <title>Culture-Facilitated Comparative Genomics of the Facultative Symbiont Hamiltonella defensa.</title>
        <authorList>
            <person name="Chevignon G."/>
            <person name="Boyd B.M."/>
            <person name="Brandt J.W."/>
            <person name="Oliver K.M."/>
            <person name="Strand M.R."/>
        </authorList>
    </citation>
    <scope>NUCLEOTIDE SEQUENCE</scope>
    <source>
        <strain evidence="5">A2C</strain>
    </source>
</reference>